<evidence type="ECO:0000256" key="2">
    <source>
        <dbReference type="ARBA" id="ARBA00022574"/>
    </source>
</evidence>
<evidence type="ECO:0000259" key="9">
    <source>
        <dbReference type="Pfam" id="PF23609"/>
    </source>
</evidence>
<feature type="region of interest" description="Disordered" evidence="7">
    <location>
        <begin position="1"/>
        <end position="38"/>
    </location>
</feature>
<keyword evidence="11" id="KW-1185">Reference proteome</keyword>
<comment type="subcellular location">
    <subcellularLocation>
        <location evidence="1">Nucleus</location>
    </subcellularLocation>
</comment>
<dbReference type="InterPro" id="IPR036322">
    <property type="entry name" value="WD40_repeat_dom_sf"/>
</dbReference>
<evidence type="ECO:0008006" key="12">
    <source>
        <dbReference type="Google" id="ProtNLM"/>
    </source>
</evidence>
<dbReference type="PROSITE" id="PS00678">
    <property type="entry name" value="WD_REPEATS_1"/>
    <property type="match status" value="3"/>
</dbReference>
<feature type="repeat" description="WD" evidence="6">
    <location>
        <begin position="204"/>
        <end position="240"/>
    </location>
</feature>
<evidence type="ECO:0000256" key="4">
    <source>
        <dbReference type="ARBA" id="ARBA00022853"/>
    </source>
</evidence>
<keyword evidence="2 6" id="KW-0853">WD repeat</keyword>
<gene>
    <name evidence="10" type="ORF">TrVE_jg17</name>
</gene>
<name>A0A9W6Z9M0_9STRA</name>
<protein>
    <recommendedName>
        <fullName evidence="12">Histone-binding protein RBBP4 N-terminal domain-containing protein</fullName>
    </recommendedName>
</protein>
<dbReference type="Pfam" id="PF23609">
    <property type="entry name" value="Beta-prop_EIPR1"/>
    <property type="match status" value="1"/>
</dbReference>
<dbReference type="CDD" id="cd00200">
    <property type="entry name" value="WD40"/>
    <property type="match status" value="1"/>
</dbReference>
<dbReference type="InterPro" id="IPR001680">
    <property type="entry name" value="WD40_rpt"/>
</dbReference>
<organism evidence="10 11">
    <name type="scientific">Triparma verrucosa</name>
    <dbReference type="NCBI Taxonomy" id="1606542"/>
    <lineage>
        <taxon>Eukaryota</taxon>
        <taxon>Sar</taxon>
        <taxon>Stramenopiles</taxon>
        <taxon>Ochrophyta</taxon>
        <taxon>Bolidophyceae</taxon>
        <taxon>Parmales</taxon>
        <taxon>Triparmaceae</taxon>
        <taxon>Triparma</taxon>
    </lineage>
</organism>
<evidence type="ECO:0000313" key="11">
    <source>
        <dbReference type="Proteomes" id="UP001165160"/>
    </source>
</evidence>
<dbReference type="PROSITE" id="PS50294">
    <property type="entry name" value="WD_REPEATS_REGION"/>
    <property type="match status" value="4"/>
</dbReference>
<evidence type="ECO:0000313" key="10">
    <source>
        <dbReference type="EMBL" id="GMH46554.1"/>
    </source>
</evidence>
<evidence type="ECO:0000256" key="7">
    <source>
        <dbReference type="SAM" id="MobiDB-lite"/>
    </source>
</evidence>
<keyword evidence="4" id="KW-0156">Chromatin regulator</keyword>
<dbReference type="GO" id="GO:0006325">
    <property type="term" value="P:chromatin organization"/>
    <property type="evidence" value="ECO:0007669"/>
    <property type="project" value="UniProtKB-KW"/>
</dbReference>
<feature type="repeat" description="WD" evidence="6">
    <location>
        <begin position="344"/>
        <end position="379"/>
    </location>
</feature>
<feature type="repeat" description="WD" evidence="6">
    <location>
        <begin position="300"/>
        <end position="342"/>
    </location>
</feature>
<feature type="repeat" description="WD" evidence="6">
    <location>
        <begin position="253"/>
        <end position="295"/>
    </location>
</feature>
<dbReference type="AlphaFoldDB" id="A0A9W6Z9M0"/>
<dbReference type="InterPro" id="IPR020472">
    <property type="entry name" value="WD40_PAC1"/>
</dbReference>
<feature type="domain" description="Histone-binding protein RBBP4-like N-terminal" evidence="8">
    <location>
        <begin position="50"/>
        <end position="118"/>
    </location>
</feature>
<sequence length="462" mass="50662">MANPESTTSMSSNPTDSTTTTTAAVAKTAAAVQQPESNQTDVLEERIINDEYKVWKKNSPYLYDLVMTSALEWPSLTCQWLPTLNPSSTKTSTEHSLLLGTHTNDEQNYLMVASVGLPTEDAEIDAREYVDEKEECGGFGSTGNKVEVKIKIMHEGEVHRARYCPSNPFLVATKSPSPDVYVFDLSKHPSFPTAGSSFNPQHVLQGHTSEGYGLAWSPHPSQPRHLISAGEDKLLCLWDLAEAGATVPSLSKLTGHTDVVEDVAWHQTDPSIVGSVGDDRSIKIWDIRVKNATDSTHTREDAHEADVNSIAFNPVQEYLFATGSGDNDVGLWDLRNLKDPLSVFKGHTAEVFNVAWAPFGEGTILGSASADRRVNIWDLARIGQEQTPEDAEDGPPELLFIHGGHTSKLNDLSFNANDDWIVASVSDDNVLQVWSMAENIYADYDDEEADGELDDADLEDDN</sequence>
<dbReference type="Gene3D" id="2.130.10.10">
    <property type="entry name" value="YVTN repeat-like/Quinoprotein amine dehydrogenase"/>
    <property type="match status" value="1"/>
</dbReference>
<evidence type="ECO:0000256" key="3">
    <source>
        <dbReference type="ARBA" id="ARBA00022737"/>
    </source>
</evidence>
<proteinExistence type="predicted"/>
<dbReference type="InterPro" id="IPR050459">
    <property type="entry name" value="WD_repeat_RBAP46/RBAP48/MSI1"/>
</dbReference>
<dbReference type="InterPro" id="IPR022052">
    <property type="entry name" value="Histone-bd_RBBP4-like_N"/>
</dbReference>
<evidence type="ECO:0000256" key="5">
    <source>
        <dbReference type="ARBA" id="ARBA00023242"/>
    </source>
</evidence>
<dbReference type="PROSITE" id="PS50082">
    <property type="entry name" value="WD_REPEATS_2"/>
    <property type="match status" value="5"/>
</dbReference>
<dbReference type="InterPro" id="IPR059104">
    <property type="entry name" value="Beta-prop_EIPR1-like"/>
</dbReference>
<feature type="compositionally biased region" description="Low complexity" evidence="7">
    <location>
        <begin position="1"/>
        <end position="31"/>
    </location>
</feature>
<comment type="caution">
    <text evidence="10">The sequence shown here is derived from an EMBL/GenBank/DDBJ whole genome shotgun (WGS) entry which is preliminary data.</text>
</comment>
<dbReference type="Pfam" id="PF00400">
    <property type="entry name" value="WD40"/>
    <property type="match status" value="1"/>
</dbReference>
<dbReference type="SUPFAM" id="SSF50978">
    <property type="entry name" value="WD40 repeat-like"/>
    <property type="match status" value="1"/>
</dbReference>
<keyword evidence="3" id="KW-0677">Repeat</keyword>
<reference evidence="11" key="1">
    <citation type="journal article" date="2023" name="Commun. Biol.">
        <title>Genome analysis of Parmales, the sister group of diatoms, reveals the evolutionary specialization of diatoms from phago-mixotrophs to photoautotrophs.</title>
        <authorList>
            <person name="Ban H."/>
            <person name="Sato S."/>
            <person name="Yoshikawa S."/>
            <person name="Yamada K."/>
            <person name="Nakamura Y."/>
            <person name="Ichinomiya M."/>
            <person name="Sato N."/>
            <person name="Blanc-Mathieu R."/>
            <person name="Endo H."/>
            <person name="Kuwata A."/>
            <person name="Ogata H."/>
        </authorList>
    </citation>
    <scope>NUCLEOTIDE SEQUENCE [LARGE SCALE GENOMIC DNA]</scope>
    <source>
        <strain evidence="11">NIES 3699</strain>
    </source>
</reference>
<dbReference type="InterPro" id="IPR019775">
    <property type="entry name" value="WD40_repeat_CS"/>
</dbReference>
<evidence type="ECO:0000256" key="1">
    <source>
        <dbReference type="ARBA" id="ARBA00004123"/>
    </source>
</evidence>
<dbReference type="GO" id="GO:0005634">
    <property type="term" value="C:nucleus"/>
    <property type="evidence" value="ECO:0007669"/>
    <property type="project" value="UniProtKB-SubCell"/>
</dbReference>
<evidence type="ECO:0000256" key="6">
    <source>
        <dbReference type="PROSITE-ProRule" id="PRU00221"/>
    </source>
</evidence>
<feature type="domain" description="EIPR1-like beta-propeller" evidence="9">
    <location>
        <begin position="142"/>
        <end position="377"/>
    </location>
</feature>
<accession>A0A9W6Z9M0</accession>
<dbReference type="Proteomes" id="UP001165160">
    <property type="component" value="Unassembled WGS sequence"/>
</dbReference>
<dbReference type="PANTHER" id="PTHR22850">
    <property type="entry name" value="WD40 REPEAT FAMILY"/>
    <property type="match status" value="1"/>
</dbReference>
<feature type="repeat" description="WD" evidence="6">
    <location>
        <begin position="402"/>
        <end position="436"/>
    </location>
</feature>
<dbReference type="InterPro" id="IPR015943">
    <property type="entry name" value="WD40/YVTN_repeat-like_dom_sf"/>
</dbReference>
<keyword evidence="5" id="KW-0539">Nucleus</keyword>
<dbReference type="PRINTS" id="PR00320">
    <property type="entry name" value="GPROTEINBRPT"/>
</dbReference>
<dbReference type="SMART" id="SM00320">
    <property type="entry name" value="WD40"/>
    <property type="match status" value="6"/>
</dbReference>
<dbReference type="EMBL" id="BRXX01000546">
    <property type="protein sequence ID" value="GMH46554.1"/>
    <property type="molecule type" value="Genomic_DNA"/>
</dbReference>
<dbReference type="Pfam" id="PF12265">
    <property type="entry name" value="CAF1C_H4-bd"/>
    <property type="match status" value="1"/>
</dbReference>
<evidence type="ECO:0000259" key="8">
    <source>
        <dbReference type="Pfam" id="PF12265"/>
    </source>
</evidence>